<name>A0A1Z5IPS0_9LACO</name>
<dbReference type="Proteomes" id="UP000198430">
    <property type="component" value="Unassembled WGS sequence"/>
</dbReference>
<comment type="similarity">
    <text evidence="1">Belongs to the type-I restriction system S methylase family.</text>
</comment>
<evidence type="ECO:0000256" key="1">
    <source>
        <dbReference type="ARBA" id="ARBA00010923"/>
    </source>
</evidence>
<evidence type="ECO:0000259" key="4">
    <source>
        <dbReference type="Pfam" id="PF01420"/>
    </source>
</evidence>
<organism evidence="5 6">
    <name type="scientific">Secundilactobacillus pentosiphilus</name>
    <dbReference type="NCBI Taxonomy" id="1714682"/>
    <lineage>
        <taxon>Bacteria</taxon>
        <taxon>Bacillati</taxon>
        <taxon>Bacillota</taxon>
        <taxon>Bacilli</taxon>
        <taxon>Lactobacillales</taxon>
        <taxon>Lactobacillaceae</taxon>
        <taxon>Secundilactobacillus</taxon>
    </lineage>
</organism>
<dbReference type="EMBL" id="BCMH01000008">
    <property type="protein sequence ID" value="GAX03696.1"/>
    <property type="molecule type" value="Genomic_DNA"/>
</dbReference>
<feature type="domain" description="Type I restriction modification DNA specificity" evidence="4">
    <location>
        <begin position="81"/>
        <end position="158"/>
    </location>
</feature>
<reference evidence="5 6" key="1">
    <citation type="submission" date="2015-11" db="EMBL/GenBank/DDBJ databases">
        <title>Draft genome sequences of new species of the genus Lactobacillus isolated from orchardgrass silage.</title>
        <authorList>
            <person name="Tohno M."/>
            <person name="Tanizawa Y."/>
            <person name="Arita M."/>
        </authorList>
    </citation>
    <scope>NUCLEOTIDE SEQUENCE [LARGE SCALE GENOMIC DNA]</scope>
    <source>
        <strain evidence="5 6">IWT140</strain>
    </source>
</reference>
<dbReference type="Gene3D" id="3.90.220.20">
    <property type="entry name" value="DNA methylase specificity domains"/>
    <property type="match status" value="1"/>
</dbReference>
<accession>A0A1Z5IPS0</accession>
<dbReference type="GO" id="GO:0009307">
    <property type="term" value="P:DNA restriction-modification system"/>
    <property type="evidence" value="ECO:0007669"/>
    <property type="project" value="UniProtKB-KW"/>
</dbReference>
<dbReference type="Pfam" id="PF01420">
    <property type="entry name" value="Methylase_S"/>
    <property type="match status" value="1"/>
</dbReference>
<evidence type="ECO:0000256" key="2">
    <source>
        <dbReference type="ARBA" id="ARBA00022747"/>
    </source>
</evidence>
<dbReference type="SUPFAM" id="SSF116734">
    <property type="entry name" value="DNA methylase specificity domain"/>
    <property type="match status" value="1"/>
</dbReference>
<keyword evidence="3" id="KW-0238">DNA-binding</keyword>
<sequence length="160" mass="18623">MSNVLKEYTELVLGSAYPIATSSRKGLFLQSEYFEGKRVGIDESVSFHIVPPNFVTYRHMSDDSTFHFNKNTFGNSVEVSREYPVFTTNSMANIDFIIQHLNSSPRFLDFSMQQKKGGTRTRLYYKILCQYQLMMPLKKEQDKIAQFFKIIDSTVAHHQR</sequence>
<comment type="caution">
    <text evidence="5">The sequence shown here is derived from an EMBL/GenBank/DDBJ whole genome shotgun (WGS) entry which is preliminary data.</text>
</comment>
<evidence type="ECO:0000313" key="6">
    <source>
        <dbReference type="Proteomes" id="UP000198430"/>
    </source>
</evidence>
<dbReference type="AlphaFoldDB" id="A0A1Z5IPS0"/>
<dbReference type="RefSeq" id="WP_125924023.1">
    <property type="nucleotide sequence ID" value="NZ_BCMH01000008.1"/>
</dbReference>
<keyword evidence="6" id="KW-1185">Reference proteome</keyword>
<evidence type="ECO:0000256" key="3">
    <source>
        <dbReference type="ARBA" id="ARBA00023125"/>
    </source>
</evidence>
<proteinExistence type="inferred from homology"/>
<dbReference type="GO" id="GO:0003677">
    <property type="term" value="F:DNA binding"/>
    <property type="evidence" value="ECO:0007669"/>
    <property type="project" value="UniProtKB-KW"/>
</dbReference>
<evidence type="ECO:0000313" key="5">
    <source>
        <dbReference type="EMBL" id="GAX03696.1"/>
    </source>
</evidence>
<dbReference type="InterPro" id="IPR000055">
    <property type="entry name" value="Restrct_endonuc_typeI_TRD"/>
</dbReference>
<gene>
    <name evidence="5" type="primary">hsdS_1</name>
    <name evidence="5" type="ORF">IWT140_01321</name>
</gene>
<dbReference type="InterPro" id="IPR044946">
    <property type="entry name" value="Restrct_endonuc_typeI_TRD_sf"/>
</dbReference>
<protein>
    <submittedName>
        <fullName evidence="5">Type I restriction-modification system specificity subunit S</fullName>
    </submittedName>
</protein>
<keyword evidence="2" id="KW-0680">Restriction system</keyword>